<keyword evidence="1" id="KW-0812">Transmembrane</keyword>
<protein>
    <submittedName>
        <fullName evidence="2">Uncharacterized protein</fullName>
    </submittedName>
</protein>
<reference evidence="2 3" key="1">
    <citation type="submission" date="2020-06" db="EMBL/GenBank/DDBJ databases">
        <title>Draft genome sequence of Candidatus Phytoplasma pruni (X-disease group, subgroup 16SrIII-B) strain ChTDIII from Argentina.</title>
        <authorList>
            <person name="Fernandez F.D."/>
            <person name="Zuebert C."/>
            <person name="Huettel B."/>
            <person name="Kube M."/>
            <person name="Conci L.R."/>
        </authorList>
    </citation>
    <scope>NUCLEOTIDE SEQUENCE [LARGE SCALE GENOMIC DNA]</scope>
    <source>
        <strain evidence="2 3">ChTDIII</strain>
    </source>
</reference>
<organism evidence="2 3">
    <name type="scientific">Candidatus Phytoplasma pruni</name>
    <dbReference type="NCBI Taxonomy" id="479893"/>
    <lineage>
        <taxon>Bacteria</taxon>
        <taxon>Bacillati</taxon>
        <taxon>Mycoplasmatota</taxon>
        <taxon>Mollicutes</taxon>
        <taxon>Acholeplasmatales</taxon>
        <taxon>Acholeplasmataceae</taxon>
        <taxon>Candidatus Phytoplasma</taxon>
        <taxon>16SrIII (X-disease group)</taxon>
    </lineage>
</organism>
<feature type="transmembrane region" description="Helical" evidence="1">
    <location>
        <begin position="24"/>
        <end position="43"/>
    </location>
</feature>
<dbReference type="Proteomes" id="UP000568109">
    <property type="component" value="Unassembled WGS sequence"/>
</dbReference>
<evidence type="ECO:0000313" key="3">
    <source>
        <dbReference type="Proteomes" id="UP000568109"/>
    </source>
</evidence>
<keyword evidence="3" id="KW-1185">Reference proteome</keyword>
<name>A0A851HBX1_9MOLU</name>
<keyword evidence="1" id="KW-0472">Membrane</keyword>
<feature type="transmembrane region" description="Helical" evidence="1">
    <location>
        <begin position="193"/>
        <end position="218"/>
    </location>
</feature>
<proteinExistence type="predicted"/>
<feature type="transmembrane region" description="Helical" evidence="1">
    <location>
        <begin position="127"/>
        <end position="149"/>
    </location>
</feature>
<feature type="transmembrane region" description="Helical" evidence="1">
    <location>
        <begin position="97"/>
        <end position="115"/>
    </location>
</feature>
<dbReference type="EMBL" id="JABUOH010000019">
    <property type="protein sequence ID" value="NWN45575.1"/>
    <property type="molecule type" value="Genomic_DNA"/>
</dbReference>
<evidence type="ECO:0000256" key="1">
    <source>
        <dbReference type="SAM" id="Phobius"/>
    </source>
</evidence>
<dbReference type="AlphaFoldDB" id="A0A851HBX1"/>
<keyword evidence="1" id="KW-1133">Transmembrane helix</keyword>
<feature type="transmembrane region" description="Helical" evidence="1">
    <location>
        <begin position="161"/>
        <end position="181"/>
    </location>
</feature>
<feature type="transmembrane region" description="Helical" evidence="1">
    <location>
        <begin position="55"/>
        <end position="77"/>
    </location>
</feature>
<gene>
    <name evidence="2" type="ORF">HR065_00550</name>
</gene>
<comment type="caution">
    <text evidence="2">The sequence shown here is derived from an EMBL/GenBank/DDBJ whole genome shotgun (WGS) entry which is preliminary data.</text>
</comment>
<accession>A0A851HBX1</accession>
<evidence type="ECO:0000313" key="2">
    <source>
        <dbReference type="EMBL" id="NWN45575.1"/>
    </source>
</evidence>
<sequence length="236" mass="27930">MVITTLKQFFHTYFPLFQYGLESFNILNVYHFFKTFIVSLFSLETTDFFSLKLSLWRLFPNVLKIISFPITFIYSFIYNTLNKIYIFQLFFSLYDFLKMFIKFFIDIITDVFSVLKNIIYGIFDSEILSSFIGGGLLALSSVTAFTFKIDAGAPVKTAVNIFSFIINSFTNFFNLFLKLMFKLSDHLWKLSNVFLKCLIYVYTKLYKVLIIFLIYLFWFAQTQPDPQNIVIVKEEE</sequence>
<dbReference type="RefSeq" id="WP_178733976.1">
    <property type="nucleotide sequence ID" value="NZ_JABUOH010000019.1"/>
</dbReference>